<sequence>MAVSGNCEHSFKMVKSENSLIHWICNMCHSGPHWFIFECQRCKLKTCRPCSQKV</sequence>
<organism evidence="1 2">
    <name type="scientific">Diplodia seriata</name>
    <dbReference type="NCBI Taxonomy" id="420778"/>
    <lineage>
        <taxon>Eukaryota</taxon>
        <taxon>Fungi</taxon>
        <taxon>Dikarya</taxon>
        <taxon>Ascomycota</taxon>
        <taxon>Pezizomycotina</taxon>
        <taxon>Dothideomycetes</taxon>
        <taxon>Dothideomycetes incertae sedis</taxon>
        <taxon>Botryosphaeriales</taxon>
        <taxon>Botryosphaeriaceae</taxon>
        <taxon>Diplodia</taxon>
    </lineage>
</organism>
<reference evidence="1 2" key="1">
    <citation type="submission" date="2017-01" db="EMBL/GenBank/DDBJ databases">
        <title>Draft genome sequence of Diplodia seriata F98.1, a fungal species involved in grapevine trunk diseases.</title>
        <authorList>
            <person name="Robert-Siegwald G."/>
            <person name="Vallet J."/>
            <person name="Abou-Mansour E."/>
            <person name="Xu J."/>
            <person name="Rey P."/>
            <person name="Bertsch C."/>
            <person name="Rego C."/>
            <person name="Larignon P."/>
            <person name="Fontaine F."/>
            <person name="Lebrun M.-H."/>
        </authorList>
    </citation>
    <scope>NUCLEOTIDE SEQUENCE [LARGE SCALE GENOMIC DNA]</scope>
    <source>
        <strain evidence="1 2">F98.1</strain>
    </source>
</reference>
<accession>A0A1S8B3V6</accession>
<evidence type="ECO:0000313" key="1">
    <source>
        <dbReference type="EMBL" id="OMP82242.1"/>
    </source>
</evidence>
<dbReference type="OrthoDB" id="4596934at2759"/>
<name>A0A1S8B3V6_9PEZI</name>
<protein>
    <submittedName>
        <fullName evidence="1">Uncharacterized protein</fullName>
    </submittedName>
</protein>
<dbReference type="EMBL" id="MSZU01000114">
    <property type="protein sequence ID" value="OMP82242.1"/>
    <property type="molecule type" value="Genomic_DNA"/>
</dbReference>
<dbReference type="AlphaFoldDB" id="A0A1S8B3V6"/>
<dbReference type="Proteomes" id="UP000190776">
    <property type="component" value="Unassembled WGS sequence"/>
</dbReference>
<gene>
    <name evidence="1" type="ORF">BK809_0006552</name>
</gene>
<proteinExistence type="predicted"/>
<comment type="caution">
    <text evidence="1">The sequence shown here is derived from an EMBL/GenBank/DDBJ whole genome shotgun (WGS) entry which is preliminary data.</text>
</comment>
<evidence type="ECO:0000313" key="2">
    <source>
        <dbReference type="Proteomes" id="UP000190776"/>
    </source>
</evidence>